<dbReference type="InterPro" id="IPR011010">
    <property type="entry name" value="DNA_brk_join_enz"/>
</dbReference>
<evidence type="ECO:0000313" key="10">
    <source>
        <dbReference type="Proteomes" id="UP000001556"/>
    </source>
</evidence>
<feature type="domain" description="Core-binding (CB)" evidence="8">
    <location>
        <begin position="1"/>
        <end position="84"/>
    </location>
</feature>
<dbReference type="InterPro" id="IPR004107">
    <property type="entry name" value="Integrase_SAM-like_N"/>
</dbReference>
<evidence type="ECO:0000313" key="9">
    <source>
        <dbReference type="EMBL" id="ABO50345.1"/>
    </source>
</evidence>
<dbReference type="PROSITE" id="PS51900">
    <property type="entry name" value="CB"/>
    <property type="match status" value="1"/>
</dbReference>
<dbReference type="eggNOG" id="COG4974">
    <property type="taxonomic scope" value="Bacteria"/>
</dbReference>
<keyword evidence="5" id="KW-0233">DNA recombination</keyword>
<dbReference type="KEGG" id="drm:Dred_1820"/>
<dbReference type="HOGENOM" id="CLU_027562_9_6_9"/>
<evidence type="ECO:0000256" key="3">
    <source>
        <dbReference type="ARBA" id="ARBA00022908"/>
    </source>
</evidence>
<dbReference type="RefSeq" id="WP_011878157.1">
    <property type="nucleotide sequence ID" value="NC_009253.1"/>
</dbReference>
<dbReference type="GO" id="GO:0006310">
    <property type="term" value="P:DNA recombination"/>
    <property type="evidence" value="ECO:0007669"/>
    <property type="project" value="UniProtKB-KW"/>
</dbReference>
<dbReference type="Pfam" id="PF00589">
    <property type="entry name" value="Phage_integrase"/>
    <property type="match status" value="1"/>
</dbReference>
<dbReference type="InterPro" id="IPR002104">
    <property type="entry name" value="Integrase_catalytic"/>
</dbReference>
<dbReference type="InterPro" id="IPR050090">
    <property type="entry name" value="Tyrosine_recombinase_XerCD"/>
</dbReference>
<dbReference type="GO" id="GO:0015074">
    <property type="term" value="P:DNA integration"/>
    <property type="evidence" value="ECO:0007669"/>
    <property type="project" value="UniProtKB-KW"/>
</dbReference>
<dbReference type="GO" id="GO:0003677">
    <property type="term" value="F:DNA binding"/>
    <property type="evidence" value="ECO:0007669"/>
    <property type="project" value="UniProtKB-UniRule"/>
</dbReference>
<evidence type="ECO:0000256" key="5">
    <source>
        <dbReference type="ARBA" id="ARBA00023172"/>
    </source>
</evidence>
<evidence type="ECO:0000259" key="7">
    <source>
        <dbReference type="PROSITE" id="PS51898"/>
    </source>
</evidence>
<evidence type="ECO:0000256" key="6">
    <source>
        <dbReference type="PROSITE-ProRule" id="PRU01248"/>
    </source>
</evidence>
<keyword evidence="3" id="KW-0229">DNA integration</keyword>
<feature type="domain" description="Tyr recombinase" evidence="7">
    <location>
        <begin position="107"/>
        <end position="281"/>
    </location>
</feature>
<proteinExistence type="inferred from homology"/>
<reference evidence="9 10" key="1">
    <citation type="submission" date="2007-03" db="EMBL/GenBank/DDBJ databases">
        <title>Complete sequence of Desulfotomaculum reducens MI-1.</title>
        <authorList>
            <consortium name="US DOE Joint Genome Institute"/>
            <person name="Copeland A."/>
            <person name="Lucas S."/>
            <person name="Lapidus A."/>
            <person name="Barry K."/>
            <person name="Detter J.C."/>
            <person name="Glavina del Rio T."/>
            <person name="Hammon N."/>
            <person name="Israni S."/>
            <person name="Dalin E."/>
            <person name="Tice H."/>
            <person name="Pitluck S."/>
            <person name="Sims D."/>
            <person name="Brettin T."/>
            <person name="Bruce D."/>
            <person name="Han C."/>
            <person name="Tapia R."/>
            <person name="Schmutz J."/>
            <person name="Larimer F."/>
            <person name="Land M."/>
            <person name="Hauser L."/>
            <person name="Kyrpides N."/>
            <person name="Kim E."/>
            <person name="Tebo B.M."/>
            <person name="Richardson P."/>
        </authorList>
    </citation>
    <scope>NUCLEOTIDE SEQUENCE [LARGE SCALE GENOMIC DNA]</scope>
    <source>
        <strain evidence="9 10">MI-1</strain>
    </source>
</reference>
<evidence type="ECO:0000256" key="1">
    <source>
        <dbReference type="ARBA" id="ARBA00003283"/>
    </source>
</evidence>
<dbReference type="EMBL" id="CP000612">
    <property type="protein sequence ID" value="ABO50345.1"/>
    <property type="molecule type" value="Genomic_DNA"/>
</dbReference>
<dbReference type="STRING" id="349161.Dred_1820"/>
<comment type="function">
    <text evidence="1">Site-specific tyrosine recombinase, which acts by catalyzing the cutting and rejoining of the recombining DNA molecules.</text>
</comment>
<evidence type="ECO:0000256" key="4">
    <source>
        <dbReference type="ARBA" id="ARBA00023125"/>
    </source>
</evidence>
<gene>
    <name evidence="9" type="ordered locus">Dred_1820</name>
</gene>
<name>A4J5J2_DESRM</name>
<dbReference type="InterPro" id="IPR010998">
    <property type="entry name" value="Integrase_recombinase_N"/>
</dbReference>
<dbReference type="Proteomes" id="UP000001556">
    <property type="component" value="Chromosome"/>
</dbReference>
<keyword evidence="4 6" id="KW-0238">DNA-binding</keyword>
<keyword evidence="10" id="KW-1185">Reference proteome</keyword>
<dbReference type="SUPFAM" id="SSF56349">
    <property type="entry name" value="DNA breaking-rejoining enzymes"/>
    <property type="match status" value="1"/>
</dbReference>
<sequence length="283" mass="32909">MSGIEEFKSYLLNQDKSINTIKSYVSHVEDYSRWFQESFGISFTKLYRENILDFKSYLLNIKNLNAKSINAKLAALMKLNEFILSKNIQEDIVVFKTDYIKVQTEYASPAIITRQDVESFRQTILENESKRDYAIVTLLAYSGMRISEAVNLKLSDVNLTAREIVVRYGKGKKQRLVIINDKVVNAIKTYLSERTKLRNRDSEYLFVSRESCRISRTRINHIFNGYSDKITPHMLRHFFCSYALEKGWSVHEVAGQAGHANIHTTLIYTNPSMEEMKRKSNLL</sequence>
<organism evidence="9 10">
    <name type="scientific">Desulforamulus reducens (strain ATCC BAA-1160 / DSM 100696 / MI-1)</name>
    <name type="common">Desulfotomaculum reducens</name>
    <dbReference type="NCBI Taxonomy" id="349161"/>
    <lineage>
        <taxon>Bacteria</taxon>
        <taxon>Bacillati</taxon>
        <taxon>Bacillota</taxon>
        <taxon>Clostridia</taxon>
        <taxon>Eubacteriales</taxon>
        <taxon>Peptococcaceae</taxon>
        <taxon>Desulforamulus</taxon>
    </lineage>
</organism>
<dbReference type="OrthoDB" id="9785687at2"/>
<accession>A4J5J2</accession>
<protein>
    <submittedName>
        <fullName evidence="9">Phage integrase family protein</fullName>
    </submittedName>
</protein>
<dbReference type="PROSITE" id="PS51898">
    <property type="entry name" value="TYR_RECOMBINASE"/>
    <property type="match status" value="1"/>
</dbReference>
<dbReference type="Gene3D" id="1.10.150.130">
    <property type="match status" value="1"/>
</dbReference>
<dbReference type="InterPro" id="IPR044068">
    <property type="entry name" value="CB"/>
</dbReference>
<dbReference type="AlphaFoldDB" id="A4J5J2"/>
<dbReference type="Pfam" id="PF02899">
    <property type="entry name" value="Phage_int_SAM_1"/>
    <property type="match status" value="1"/>
</dbReference>
<evidence type="ECO:0000256" key="2">
    <source>
        <dbReference type="ARBA" id="ARBA00008857"/>
    </source>
</evidence>
<dbReference type="PANTHER" id="PTHR30349:SF81">
    <property type="entry name" value="TYROSINE RECOMBINASE XERC"/>
    <property type="match status" value="1"/>
</dbReference>
<comment type="similarity">
    <text evidence="2">Belongs to the 'phage' integrase family.</text>
</comment>
<dbReference type="PANTHER" id="PTHR30349">
    <property type="entry name" value="PHAGE INTEGRASE-RELATED"/>
    <property type="match status" value="1"/>
</dbReference>
<dbReference type="InterPro" id="IPR013762">
    <property type="entry name" value="Integrase-like_cat_sf"/>
</dbReference>
<dbReference type="Gene3D" id="1.10.443.10">
    <property type="entry name" value="Intergrase catalytic core"/>
    <property type="match status" value="1"/>
</dbReference>
<evidence type="ECO:0000259" key="8">
    <source>
        <dbReference type="PROSITE" id="PS51900"/>
    </source>
</evidence>